<dbReference type="RefSeq" id="WP_105532522.1">
    <property type="nucleotide sequence ID" value="NZ_PUGF01000013.1"/>
</dbReference>
<organism evidence="1 2">
    <name type="scientific">Solimicrobium silvestre</name>
    <dbReference type="NCBI Taxonomy" id="2099400"/>
    <lineage>
        <taxon>Bacteria</taxon>
        <taxon>Pseudomonadati</taxon>
        <taxon>Pseudomonadota</taxon>
        <taxon>Betaproteobacteria</taxon>
        <taxon>Burkholderiales</taxon>
        <taxon>Oxalobacteraceae</taxon>
        <taxon>Solimicrobium</taxon>
    </lineage>
</organism>
<protein>
    <submittedName>
        <fullName evidence="1">Uncharacterized protein</fullName>
    </submittedName>
</protein>
<dbReference type="OrthoDB" id="9255844at2"/>
<evidence type="ECO:0000313" key="2">
    <source>
        <dbReference type="Proteomes" id="UP000237839"/>
    </source>
</evidence>
<dbReference type="AlphaFoldDB" id="A0A2S9GXD6"/>
<name>A0A2S9GXD6_9BURK</name>
<dbReference type="Proteomes" id="UP000237839">
    <property type="component" value="Unassembled WGS sequence"/>
</dbReference>
<accession>A0A2S9GXD6</accession>
<keyword evidence="2" id="KW-1185">Reference proteome</keyword>
<sequence>MSSKLLIYIGENEKFDVARTTEVISSIVGTSDAKLENFIGAIFECNYTFQDRTTIVRISEELKTVTVEGLGVESLNFALEFQRMMSCALHAIDMEYSFDVDLRNFQSIEDLMSAIDA</sequence>
<evidence type="ECO:0000313" key="1">
    <source>
        <dbReference type="EMBL" id="PRC92385.1"/>
    </source>
</evidence>
<proteinExistence type="predicted"/>
<reference evidence="1 2" key="1">
    <citation type="submission" date="2018-02" db="EMBL/GenBank/DDBJ databases">
        <title>Solimicrobium silvestre gen. nov., sp. nov., isolated from alpine forest soil.</title>
        <authorList>
            <person name="Margesin R."/>
            <person name="Albuquerque L."/>
            <person name="Zhang D.-C."/>
            <person name="Froufe H.J.C."/>
            <person name="Severino R."/>
            <person name="Roxo I."/>
            <person name="Egas C."/>
            <person name="Da Costa M.S."/>
        </authorList>
    </citation>
    <scope>NUCLEOTIDE SEQUENCE [LARGE SCALE GENOMIC DNA]</scope>
    <source>
        <strain evidence="1 2">S20-91</strain>
    </source>
</reference>
<comment type="caution">
    <text evidence="1">The sequence shown here is derived from an EMBL/GenBank/DDBJ whole genome shotgun (WGS) entry which is preliminary data.</text>
</comment>
<gene>
    <name evidence="1" type="ORF">S2091_2760</name>
</gene>
<dbReference type="EMBL" id="PUGF01000013">
    <property type="protein sequence ID" value="PRC92385.1"/>
    <property type="molecule type" value="Genomic_DNA"/>
</dbReference>